<evidence type="ECO:0000313" key="3">
    <source>
        <dbReference type="Proteomes" id="UP000031408"/>
    </source>
</evidence>
<dbReference type="Proteomes" id="UP000031408">
    <property type="component" value="Unassembled WGS sequence"/>
</dbReference>
<accession>A0A0C1LJJ7</accession>
<dbReference type="EMBL" id="JSVC01000006">
    <property type="protein sequence ID" value="KIC95508.1"/>
    <property type="molecule type" value="Genomic_DNA"/>
</dbReference>
<dbReference type="STRING" id="1349421.OI18_05990"/>
<evidence type="ECO:0000313" key="2">
    <source>
        <dbReference type="EMBL" id="KIC95508.1"/>
    </source>
</evidence>
<gene>
    <name evidence="2" type="ORF">OI18_05990</name>
</gene>
<dbReference type="AlphaFoldDB" id="A0A0C1LJJ7"/>
<reference evidence="2 3" key="1">
    <citation type="submission" date="2014-11" db="EMBL/GenBank/DDBJ databases">
        <title>Genome sequence of Flavihumibacter solisilvae 3-3.</title>
        <authorList>
            <person name="Zhou G."/>
            <person name="Li M."/>
            <person name="Wang G."/>
        </authorList>
    </citation>
    <scope>NUCLEOTIDE SEQUENCE [LARGE SCALE GENOMIC DNA]</scope>
    <source>
        <strain evidence="2 3">3-3</strain>
    </source>
</reference>
<feature type="domain" description="Sulfatase N-terminal" evidence="1">
    <location>
        <begin position="238"/>
        <end position="342"/>
    </location>
</feature>
<comment type="caution">
    <text evidence="2">The sequence shown here is derived from an EMBL/GenBank/DDBJ whole genome shotgun (WGS) entry which is preliminary data.</text>
</comment>
<dbReference type="RefSeq" id="WP_039138158.1">
    <property type="nucleotide sequence ID" value="NZ_JSVC01000006.1"/>
</dbReference>
<name>A0A0C1LJJ7_9BACT</name>
<evidence type="ECO:0000259" key="1">
    <source>
        <dbReference type="Pfam" id="PF00884"/>
    </source>
</evidence>
<sequence>MKTRLIYLCILIFLAGDLFAQGKTKNVILISLDGYRWRELFQGADSTILFNKKYTKDSAWTVKKYWAETAKQRRQKLMPFVWSTIATKGQLYGNRELGNKVNVKNTYWFSYPGRSETWTGYFDPAMNSNDKIDNPNENVMEFINRQKGFEGKTAAFASWDVVAWIMNRNRNGITVNIWGEDMKGPGLTESQQEANAFQHMVPDVFGEGERLDVSTYAMSKAYIFSKYPRLFYMDLGDLDGYAHSGKYNQYLDAAHKTDKMIHDLWTALQRDKFYRNQTTLIICTDHGRGEGNLWTDHGTSAPHSDETYLMVIGPDTKPLGEVTTAGQIYQEQFAQTISRLLGFAFSAKHPVGEPVKTVLP</sequence>
<dbReference type="SUPFAM" id="SSF53649">
    <property type="entry name" value="Alkaline phosphatase-like"/>
    <property type="match status" value="1"/>
</dbReference>
<keyword evidence="3" id="KW-1185">Reference proteome</keyword>
<dbReference type="InterPro" id="IPR017850">
    <property type="entry name" value="Alkaline_phosphatase_core_sf"/>
</dbReference>
<dbReference type="OrthoDB" id="9791578at2"/>
<proteinExistence type="predicted"/>
<protein>
    <recommendedName>
        <fullName evidence="1">Sulfatase N-terminal domain-containing protein</fullName>
    </recommendedName>
</protein>
<dbReference type="InterPro" id="IPR000917">
    <property type="entry name" value="Sulfatase_N"/>
</dbReference>
<dbReference type="Gene3D" id="3.40.720.10">
    <property type="entry name" value="Alkaline Phosphatase, subunit A"/>
    <property type="match status" value="1"/>
</dbReference>
<organism evidence="2 3">
    <name type="scientific">Flavihumibacter solisilvae</name>
    <dbReference type="NCBI Taxonomy" id="1349421"/>
    <lineage>
        <taxon>Bacteria</taxon>
        <taxon>Pseudomonadati</taxon>
        <taxon>Bacteroidota</taxon>
        <taxon>Chitinophagia</taxon>
        <taxon>Chitinophagales</taxon>
        <taxon>Chitinophagaceae</taxon>
        <taxon>Flavihumibacter</taxon>
    </lineage>
</organism>
<dbReference type="Pfam" id="PF00884">
    <property type="entry name" value="Sulfatase"/>
    <property type="match status" value="1"/>
</dbReference>